<dbReference type="GO" id="GO:0016874">
    <property type="term" value="F:ligase activity"/>
    <property type="evidence" value="ECO:0007669"/>
    <property type="project" value="UniProtKB-KW"/>
</dbReference>
<comment type="subcellular location">
    <subcellularLocation>
        <location evidence="1">Membrane</location>
        <topology evidence="1">Multi-pass membrane protein</topology>
    </subcellularLocation>
</comment>
<feature type="transmembrane region" description="Helical" evidence="5">
    <location>
        <begin position="54"/>
        <end position="71"/>
    </location>
</feature>
<keyword evidence="7" id="KW-0436">Ligase</keyword>
<feature type="transmembrane region" description="Helical" evidence="5">
    <location>
        <begin position="256"/>
        <end position="276"/>
    </location>
</feature>
<feature type="transmembrane region" description="Helical" evidence="5">
    <location>
        <begin position="227"/>
        <end position="244"/>
    </location>
</feature>
<proteinExistence type="predicted"/>
<feature type="transmembrane region" description="Helical" evidence="5">
    <location>
        <begin position="83"/>
        <end position="100"/>
    </location>
</feature>
<dbReference type="InterPro" id="IPR007016">
    <property type="entry name" value="O-antigen_ligase-rel_domated"/>
</dbReference>
<dbReference type="Proteomes" id="UP000781958">
    <property type="component" value="Unassembled WGS sequence"/>
</dbReference>
<protein>
    <submittedName>
        <fullName evidence="7">O-antigen ligase</fullName>
    </submittedName>
</protein>
<feature type="transmembrane region" description="Helical" evidence="5">
    <location>
        <begin position="353"/>
        <end position="374"/>
    </location>
</feature>
<feature type="transmembrane region" description="Helical" evidence="5">
    <location>
        <begin position="112"/>
        <end position="129"/>
    </location>
</feature>
<dbReference type="EMBL" id="JAGINP010000003">
    <property type="protein sequence ID" value="MBP2291290.1"/>
    <property type="molecule type" value="Genomic_DNA"/>
</dbReference>
<reference evidence="7 8" key="1">
    <citation type="submission" date="2021-03" db="EMBL/GenBank/DDBJ databases">
        <title>Genomic Encyclopedia of Type Strains, Phase III (KMG-III): the genomes of soil and plant-associated and newly described type strains.</title>
        <authorList>
            <person name="Whitman W."/>
        </authorList>
    </citation>
    <scope>NUCLEOTIDE SEQUENCE [LARGE SCALE GENOMIC DNA]</scope>
    <source>
        <strain evidence="7 8">IMMIB AFH-6</strain>
    </source>
</reference>
<accession>A0ABS4SFT3</accession>
<sequence>MEATLRAHPARHPGTGLLARMREDALSIEASFILFVYAGRYKMLPEFQGSPVDLTLLFFILAVGLTVWGIFSRRLKPMPLDLPNILMLSFTAFGVISVFWSSLEPKNVDKAWRFVLIGVSSYFLVVVLAQDLERRRRMVRLMIAFSIALLLYYSTYRWVLGVDPNDMENAGRVNGNNYMEYGAHAAILFYACLSQVILGPRQRLPLAIAGAVLALFALLLIGARGHLVFAVFSISLAAGSLLLAPRGLFAGMRRLLLLVTALVVLCWAGYVAITAYQGATGASQQFYTLERIRLQTSNESTHSLDIREEAQDLAFRQWLVRPLLGWGMGEFRLQHSLDYPHNLSLEVLMEMGLAGACLFFPVLILGVATCVAMARDRRLDWTDMMLALLFLTEFISHTTVQGYLPDDRIYFAYLGLIMGWRHWARRNARMIPLPPRERG</sequence>
<gene>
    <name evidence="7" type="ORF">J2851_001039</name>
</gene>
<evidence type="ECO:0000256" key="3">
    <source>
        <dbReference type="ARBA" id="ARBA00022989"/>
    </source>
</evidence>
<dbReference type="InterPro" id="IPR051533">
    <property type="entry name" value="WaaL-like"/>
</dbReference>
<feature type="transmembrane region" description="Helical" evidence="5">
    <location>
        <begin position="204"/>
        <end position="221"/>
    </location>
</feature>
<keyword evidence="3 5" id="KW-1133">Transmembrane helix</keyword>
<dbReference type="PANTHER" id="PTHR37422">
    <property type="entry name" value="TEICHURONIC ACID BIOSYNTHESIS PROTEIN TUAE"/>
    <property type="match status" value="1"/>
</dbReference>
<feature type="transmembrane region" description="Helical" evidence="5">
    <location>
        <begin position="141"/>
        <end position="159"/>
    </location>
</feature>
<keyword evidence="2 5" id="KW-0812">Transmembrane</keyword>
<dbReference type="PANTHER" id="PTHR37422:SF17">
    <property type="entry name" value="O-ANTIGEN LIGASE"/>
    <property type="match status" value="1"/>
</dbReference>
<evidence type="ECO:0000256" key="2">
    <source>
        <dbReference type="ARBA" id="ARBA00022692"/>
    </source>
</evidence>
<evidence type="ECO:0000256" key="4">
    <source>
        <dbReference type="ARBA" id="ARBA00023136"/>
    </source>
</evidence>
<name>A0ABS4SFT3_9PROT</name>
<evidence type="ECO:0000313" key="7">
    <source>
        <dbReference type="EMBL" id="MBP2291290.1"/>
    </source>
</evidence>
<feature type="transmembrane region" description="Helical" evidence="5">
    <location>
        <begin position="179"/>
        <end position="197"/>
    </location>
</feature>
<comment type="caution">
    <text evidence="7">The sequence shown here is derived from an EMBL/GenBank/DDBJ whole genome shotgun (WGS) entry which is preliminary data.</text>
</comment>
<evidence type="ECO:0000313" key="8">
    <source>
        <dbReference type="Proteomes" id="UP000781958"/>
    </source>
</evidence>
<keyword evidence="8" id="KW-1185">Reference proteome</keyword>
<dbReference type="Pfam" id="PF04932">
    <property type="entry name" value="Wzy_C"/>
    <property type="match status" value="1"/>
</dbReference>
<keyword evidence="4 5" id="KW-0472">Membrane</keyword>
<feature type="domain" description="O-antigen ligase-related" evidence="6">
    <location>
        <begin position="210"/>
        <end position="360"/>
    </location>
</feature>
<evidence type="ECO:0000259" key="6">
    <source>
        <dbReference type="Pfam" id="PF04932"/>
    </source>
</evidence>
<dbReference type="RefSeq" id="WP_209764706.1">
    <property type="nucleotide sequence ID" value="NZ_JAGINP010000003.1"/>
</dbReference>
<evidence type="ECO:0000256" key="5">
    <source>
        <dbReference type="SAM" id="Phobius"/>
    </source>
</evidence>
<organism evidence="7 8">
    <name type="scientific">Azospirillum rugosum</name>
    <dbReference type="NCBI Taxonomy" id="416170"/>
    <lineage>
        <taxon>Bacteria</taxon>
        <taxon>Pseudomonadati</taxon>
        <taxon>Pseudomonadota</taxon>
        <taxon>Alphaproteobacteria</taxon>
        <taxon>Rhodospirillales</taxon>
        <taxon>Azospirillaceae</taxon>
        <taxon>Azospirillum</taxon>
    </lineage>
</organism>
<evidence type="ECO:0000256" key="1">
    <source>
        <dbReference type="ARBA" id="ARBA00004141"/>
    </source>
</evidence>